<feature type="compositionally biased region" description="Basic and acidic residues" evidence="1">
    <location>
        <begin position="397"/>
        <end position="409"/>
    </location>
</feature>
<feature type="region of interest" description="Disordered" evidence="1">
    <location>
        <begin position="235"/>
        <end position="420"/>
    </location>
</feature>
<evidence type="ECO:0000313" key="3">
    <source>
        <dbReference type="Proteomes" id="UP001583280"/>
    </source>
</evidence>
<dbReference type="EMBL" id="JAWDJO010000040">
    <property type="protein sequence ID" value="KAL1897793.1"/>
    <property type="molecule type" value="Genomic_DNA"/>
</dbReference>
<evidence type="ECO:0000256" key="1">
    <source>
        <dbReference type="SAM" id="MobiDB-lite"/>
    </source>
</evidence>
<organism evidence="2 3">
    <name type="scientific">Ceratocystis pirilliformis</name>
    <dbReference type="NCBI Taxonomy" id="259994"/>
    <lineage>
        <taxon>Eukaryota</taxon>
        <taxon>Fungi</taxon>
        <taxon>Dikarya</taxon>
        <taxon>Ascomycota</taxon>
        <taxon>Pezizomycotina</taxon>
        <taxon>Sordariomycetes</taxon>
        <taxon>Hypocreomycetidae</taxon>
        <taxon>Microascales</taxon>
        <taxon>Ceratocystidaceae</taxon>
        <taxon>Ceratocystis</taxon>
    </lineage>
</organism>
<accession>A0ABR3ZDB1</accession>
<name>A0ABR3ZDB1_9PEZI</name>
<keyword evidence="3" id="KW-1185">Reference proteome</keyword>
<evidence type="ECO:0000313" key="2">
    <source>
        <dbReference type="EMBL" id="KAL1897793.1"/>
    </source>
</evidence>
<proteinExistence type="predicted"/>
<dbReference type="Proteomes" id="UP001583280">
    <property type="component" value="Unassembled WGS sequence"/>
</dbReference>
<feature type="compositionally biased region" description="Acidic residues" evidence="1">
    <location>
        <begin position="302"/>
        <end position="318"/>
    </location>
</feature>
<sequence>MPDFTHWAELPAPPENTTITVDRIRQALGDAAAPPFLARLIGFDTERKLNAVRYSVQRSQDALTDRTLTDSELAALAQYASQEGDSQITDHAIVISTALGLTLWGRKAMRFPLWRAPDMSMFNTFPSAGLPWLRGRRAQRAWHVARFATYYIGTSVTLGSFLGVLSTRAALTHKAIDPRLRDFLRESILDPQNQEILLILQKERNVEPIQFRRQDDPWVIRAREIRRNRFYEEAEKSMTPAQREATEKRRHQAEKAEEEWRQRVGQAQRKEALPVNSPESVWAQRRSGVMPTSQLNQQAPQDADDDDPFALDGDDDQDASPVPTRIRRQEQQEREEREQRQQYEHQSWAQAQGQDGRANGQGQGSAWDRLREQAAQDSAAEAPGTGPAGRGGWNKNKHQDFDSLLKADRQGGQQANSKWQ</sequence>
<protein>
    <submittedName>
        <fullName evidence="2">Uncharacterized protein</fullName>
    </submittedName>
</protein>
<feature type="compositionally biased region" description="Basic and acidic residues" evidence="1">
    <location>
        <begin position="327"/>
        <end position="343"/>
    </location>
</feature>
<reference evidence="2 3" key="1">
    <citation type="journal article" date="2024" name="IMA Fungus">
        <title>IMA Genome - F19 : A genome assembly and annotation guide to empower mycologists, including annotated draft genome sequences of Ceratocystis pirilliformis, Diaporthe australafricana, Fusarium ophioides, Paecilomyces lecythidis, and Sporothrix stenoceras.</title>
        <authorList>
            <person name="Aylward J."/>
            <person name="Wilson A.M."/>
            <person name="Visagie C.M."/>
            <person name="Spraker J."/>
            <person name="Barnes I."/>
            <person name="Buitendag C."/>
            <person name="Ceriani C."/>
            <person name="Del Mar Angel L."/>
            <person name="du Plessis D."/>
            <person name="Fuchs T."/>
            <person name="Gasser K."/>
            <person name="Kramer D."/>
            <person name="Li W."/>
            <person name="Munsamy K."/>
            <person name="Piso A."/>
            <person name="Price J.L."/>
            <person name="Sonnekus B."/>
            <person name="Thomas C."/>
            <person name="van der Nest A."/>
            <person name="van Dijk A."/>
            <person name="van Heerden A."/>
            <person name="van Vuuren N."/>
            <person name="Yilmaz N."/>
            <person name="Duong T.A."/>
            <person name="van der Merwe N.A."/>
            <person name="Wingfield M.J."/>
            <person name="Wingfield B.D."/>
        </authorList>
    </citation>
    <scope>NUCLEOTIDE SEQUENCE [LARGE SCALE GENOMIC DNA]</scope>
    <source>
        <strain evidence="2 3">CMW 12675</strain>
    </source>
</reference>
<comment type="caution">
    <text evidence="2">The sequence shown here is derived from an EMBL/GenBank/DDBJ whole genome shotgun (WGS) entry which is preliminary data.</text>
</comment>
<gene>
    <name evidence="2" type="ORF">Cpir12675_002219</name>
</gene>
<feature type="compositionally biased region" description="Basic and acidic residues" evidence="1">
    <location>
        <begin position="253"/>
        <end position="272"/>
    </location>
</feature>
<feature type="compositionally biased region" description="Polar residues" evidence="1">
    <location>
        <begin position="411"/>
        <end position="420"/>
    </location>
</feature>